<accession>A0A6B1G128</accession>
<evidence type="ECO:0000256" key="2">
    <source>
        <dbReference type="ARBA" id="ARBA00022448"/>
    </source>
</evidence>
<keyword evidence="3" id="KW-1003">Cell membrane</keyword>
<feature type="transmembrane region" description="Helical" evidence="7">
    <location>
        <begin position="229"/>
        <end position="249"/>
    </location>
</feature>
<dbReference type="EMBL" id="VYDA01000469">
    <property type="protein sequence ID" value="MYH62629.1"/>
    <property type="molecule type" value="Genomic_DNA"/>
</dbReference>
<evidence type="ECO:0000256" key="4">
    <source>
        <dbReference type="ARBA" id="ARBA00022692"/>
    </source>
</evidence>
<dbReference type="GO" id="GO:0055085">
    <property type="term" value="P:transmembrane transport"/>
    <property type="evidence" value="ECO:0007669"/>
    <property type="project" value="InterPro"/>
</dbReference>
<evidence type="ECO:0000256" key="1">
    <source>
        <dbReference type="ARBA" id="ARBA00004651"/>
    </source>
</evidence>
<reference evidence="9" key="1">
    <citation type="submission" date="2019-09" db="EMBL/GenBank/DDBJ databases">
        <title>Characterisation of the sponge microbiome using genome-centric metagenomics.</title>
        <authorList>
            <person name="Engelberts J.P."/>
            <person name="Robbins S.J."/>
            <person name="De Goeij J.M."/>
            <person name="Aranda M."/>
            <person name="Bell S.C."/>
            <person name="Webster N.S."/>
        </authorList>
    </citation>
    <scope>NUCLEOTIDE SEQUENCE</scope>
    <source>
        <strain evidence="9">SB0675_bin_29</strain>
    </source>
</reference>
<sequence>MIGYIIRRLGAIVPTLLVGIFIAFTLTYFGPGDPIRVFLEQQGRLSEEAYEALRRQYGLDRPFLVQFGDYVTGLVRGTFGKSIWAGGRPIEVMIRRALPVSVQLGFVAFVITVGMGVPLGVFAALRQNSLVDYAIVSASVVLSSIPTFVLAPMLLILFVLVIPVLKNPIGWGGVFDARIVLPAFCIAVGPLMGIVRQARSAVLEVIRQDYVRTAYAKGLPRRMVIWRHIFRHILTPLLSVGVGLFGGILQGSIFVERVFNIPGYGALSFQSFVARDFPVILATTVVAAVIAMTLNLVLDVSYGLVDPRVRLGRRVEEV</sequence>
<protein>
    <submittedName>
        <fullName evidence="9">ABC transporter permease</fullName>
    </submittedName>
</protein>
<evidence type="ECO:0000313" key="9">
    <source>
        <dbReference type="EMBL" id="MYH62629.1"/>
    </source>
</evidence>
<dbReference type="SUPFAM" id="SSF161098">
    <property type="entry name" value="MetI-like"/>
    <property type="match status" value="1"/>
</dbReference>
<dbReference type="PANTHER" id="PTHR43163:SF6">
    <property type="entry name" value="DIPEPTIDE TRANSPORT SYSTEM PERMEASE PROTEIN DPPB-RELATED"/>
    <property type="match status" value="1"/>
</dbReference>
<comment type="caution">
    <text evidence="9">The sequence shown here is derived from an EMBL/GenBank/DDBJ whole genome shotgun (WGS) entry which is preliminary data.</text>
</comment>
<feature type="transmembrane region" description="Helical" evidence="7">
    <location>
        <begin position="102"/>
        <end position="125"/>
    </location>
</feature>
<comment type="subcellular location">
    <subcellularLocation>
        <location evidence="1 7">Cell membrane</location>
        <topology evidence="1 7">Multi-pass membrane protein</topology>
    </subcellularLocation>
</comment>
<dbReference type="Pfam" id="PF19300">
    <property type="entry name" value="BPD_transp_1_N"/>
    <property type="match status" value="1"/>
</dbReference>
<dbReference type="PANTHER" id="PTHR43163">
    <property type="entry name" value="DIPEPTIDE TRANSPORT SYSTEM PERMEASE PROTEIN DPPB-RELATED"/>
    <property type="match status" value="1"/>
</dbReference>
<keyword evidence="5 7" id="KW-1133">Transmembrane helix</keyword>
<feature type="transmembrane region" description="Helical" evidence="7">
    <location>
        <begin position="9"/>
        <end position="29"/>
    </location>
</feature>
<gene>
    <name evidence="9" type="ORF">F4148_13040</name>
</gene>
<dbReference type="CDD" id="cd06261">
    <property type="entry name" value="TM_PBP2"/>
    <property type="match status" value="1"/>
</dbReference>
<dbReference type="Pfam" id="PF00528">
    <property type="entry name" value="BPD_transp_1"/>
    <property type="match status" value="1"/>
</dbReference>
<evidence type="ECO:0000259" key="8">
    <source>
        <dbReference type="PROSITE" id="PS50928"/>
    </source>
</evidence>
<keyword evidence="4 7" id="KW-0812">Transmembrane</keyword>
<comment type="similarity">
    <text evidence="7">Belongs to the binding-protein-dependent transport system permease family.</text>
</comment>
<feature type="transmembrane region" description="Helical" evidence="7">
    <location>
        <begin position="177"/>
        <end position="195"/>
    </location>
</feature>
<dbReference type="InterPro" id="IPR000515">
    <property type="entry name" value="MetI-like"/>
</dbReference>
<evidence type="ECO:0000256" key="3">
    <source>
        <dbReference type="ARBA" id="ARBA00022475"/>
    </source>
</evidence>
<proteinExistence type="inferred from homology"/>
<name>A0A6B1G128_9CHLR</name>
<feature type="domain" description="ABC transmembrane type-1" evidence="8">
    <location>
        <begin position="98"/>
        <end position="298"/>
    </location>
</feature>
<dbReference type="AlphaFoldDB" id="A0A6B1G128"/>
<evidence type="ECO:0000256" key="5">
    <source>
        <dbReference type="ARBA" id="ARBA00022989"/>
    </source>
</evidence>
<dbReference type="PROSITE" id="PS50928">
    <property type="entry name" value="ABC_TM1"/>
    <property type="match status" value="1"/>
</dbReference>
<feature type="transmembrane region" description="Helical" evidence="7">
    <location>
        <begin position="279"/>
        <end position="305"/>
    </location>
</feature>
<dbReference type="InterPro" id="IPR045621">
    <property type="entry name" value="BPD_transp_1_N"/>
</dbReference>
<evidence type="ECO:0000256" key="7">
    <source>
        <dbReference type="RuleBase" id="RU363032"/>
    </source>
</evidence>
<dbReference type="InterPro" id="IPR035906">
    <property type="entry name" value="MetI-like_sf"/>
</dbReference>
<feature type="transmembrane region" description="Helical" evidence="7">
    <location>
        <begin position="137"/>
        <end position="165"/>
    </location>
</feature>
<keyword evidence="2 7" id="KW-0813">Transport</keyword>
<dbReference type="GO" id="GO:0005886">
    <property type="term" value="C:plasma membrane"/>
    <property type="evidence" value="ECO:0007669"/>
    <property type="project" value="UniProtKB-SubCell"/>
</dbReference>
<organism evidence="9">
    <name type="scientific">Caldilineaceae bacterium SB0675_bin_29</name>
    <dbReference type="NCBI Taxonomy" id="2605266"/>
    <lineage>
        <taxon>Bacteria</taxon>
        <taxon>Bacillati</taxon>
        <taxon>Chloroflexota</taxon>
        <taxon>Caldilineae</taxon>
        <taxon>Caldilineales</taxon>
        <taxon>Caldilineaceae</taxon>
    </lineage>
</organism>
<keyword evidence="6 7" id="KW-0472">Membrane</keyword>
<evidence type="ECO:0000256" key="6">
    <source>
        <dbReference type="ARBA" id="ARBA00023136"/>
    </source>
</evidence>
<dbReference type="Gene3D" id="1.10.3720.10">
    <property type="entry name" value="MetI-like"/>
    <property type="match status" value="1"/>
</dbReference>